<sequence length="122" mass="12740">MSTPLILTTTHRAHDGKRDELRRAADAYAAFVEHSEPGLVALAVTTDDASVTFEHVFTDATAADEHLTTSSGHIADSFAIAQTARISAVGTPGPRVTGLLAANREAGVPVDAVDSVNGFVRD</sequence>
<name>A0ABP8LJQ8_9MICO</name>
<dbReference type="InterPro" id="IPR011008">
    <property type="entry name" value="Dimeric_a/b-barrel"/>
</dbReference>
<organism evidence="1 2">
    <name type="scientific">Georgenia halophila</name>
    <dbReference type="NCBI Taxonomy" id="620889"/>
    <lineage>
        <taxon>Bacteria</taxon>
        <taxon>Bacillati</taxon>
        <taxon>Actinomycetota</taxon>
        <taxon>Actinomycetes</taxon>
        <taxon>Micrococcales</taxon>
        <taxon>Bogoriellaceae</taxon>
        <taxon>Georgenia</taxon>
    </lineage>
</organism>
<dbReference type="SUPFAM" id="SSF54909">
    <property type="entry name" value="Dimeric alpha+beta barrel"/>
    <property type="match status" value="1"/>
</dbReference>
<keyword evidence="2" id="KW-1185">Reference proteome</keyword>
<evidence type="ECO:0000313" key="2">
    <source>
        <dbReference type="Proteomes" id="UP001500622"/>
    </source>
</evidence>
<dbReference type="Proteomes" id="UP001500622">
    <property type="component" value="Unassembled WGS sequence"/>
</dbReference>
<dbReference type="Gene3D" id="3.30.70.100">
    <property type="match status" value="1"/>
</dbReference>
<proteinExistence type="predicted"/>
<gene>
    <name evidence="1" type="ORF">GCM10023169_32990</name>
</gene>
<accession>A0ABP8LJQ8</accession>
<dbReference type="EMBL" id="BAABGN010000013">
    <property type="protein sequence ID" value="GAA4430050.1"/>
    <property type="molecule type" value="Genomic_DNA"/>
</dbReference>
<evidence type="ECO:0008006" key="3">
    <source>
        <dbReference type="Google" id="ProtNLM"/>
    </source>
</evidence>
<comment type="caution">
    <text evidence="1">The sequence shown here is derived from an EMBL/GenBank/DDBJ whole genome shotgun (WGS) entry which is preliminary data.</text>
</comment>
<dbReference type="RefSeq" id="WP_345217519.1">
    <property type="nucleotide sequence ID" value="NZ_BAABGN010000013.1"/>
</dbReference>
<protein>
    <recommendedName>
        <fullName evidence="3">Antibiotic biosynthesis monooxygenase</fullName>
    </recommendedName>
</protein>
<evidence type="ECO:0000313" key="1">
    <source>
        <dbReference type="EMBL" id="GAA4430050.1"/>
    </source>
</evidence>
<reference evidence="2" key="1">
    <citation type="journal article" date="2019" name="Int. J. Syst. Evol. Microbiol.">
        <title>The Global Catalogue of Microorganisms (GCM) 10K type strain sequencing project: providing services to taxonomists for standard genome sequencing and annotation.</title>
        <authorList>
            <consortium name="The Broad Institute Genomics Platform"/>
            <consortium name="The Broad Institute Genome Sequencing Center for Infectious Disease"/>
            <person name="Wu L."/>
            <person name="Ma J."/>
        </authorList>
    </citation>
    <scope>NUCLEOTIDE SEQUENCE [LARGE SCALE GENOMIC DNA]</scope>
    <source>
        <strain evidence="2">JCM 17810</strain>
    </source>
</reference>